<keyword evidence="2" id="KW-0472">Membrane</keyword>
<gene>
    <name evidence="3" type="ORF">ACFSKP_10295</name>
</gene>
<accession>A0ABW5CZG8</accession>
<comment type="caution">
    <text evidence="3">The sequence shown here is derived from an EMBL/GenBank/DDBJ whole genome shotgun (WGS) entry which is preliminary data.</text>
</comment>
<dbReference type="EMBL" id="JBHUIM010000001">
    <property type="protein sequence ID" value="MFD2246644.1"/>
    <property type="molecule type" value="Genomic_DNA"/>
</dbReference>
<dbReference type="RefSeq" id="WP_250428424.1">
    <property type="nucleotide sequence ID" value="NZ_JALPRR010000001.1"/>
</dbReference>
<evidence type="ECO:0000313" key="4">
    <source>
        <dbReference type="Proteomes" id="UP001597374"/>
    </source>
</evidence>
<keyword evidence="2" id="KW-0812">Transmembrane</keyword>
<protein>
    <submittedName>
        <fullName evidence="3">Uncharacterized protein</fullName>
    </submittedName>
</protein>
<organism evidence="3 4">
    <name type="scientific">Pontibacter ruber</name>
    <dbReference type="NCBI Taxonomy" id="1343895"/>
    <lineage>
        <taxon>Bacteria</taxon>
        <taxon>Pseudomonadati</taxon>
        <taxon>Bacteroidota</taxon>
        <taxon>Cytophagia</taxon>
        <taxon>Cytophagales</taxon>
        <taxon>Hymenobacteraceae</taxon>
        <taxon>Pontibacter</taxon>
    </lineage>
</organism>
<feature type="transmembrane region" description="Helical" evidence="2">
    <location>
        <begin position="57"/>
        <end position="78"/>
    </location>
</feature>
<sequence>MNLLLDTLLVAQDTIAAAKILPHDIVVVDSLALSKQTIKDIAEATKDEPSWTDKVQAYSALAGIVVGVIAGLLAWLSYRSTIRQQQDQINDQQQEINSLAVIADRLEAQVNLGKEKRRNEIKPYLRLKESFSPYTIDSSKLSLLKTVKDVEVECQRLNFFLNVEKNPAFNVRLVDPINPIIIKAFVDFPESKEIRVGSFLVTLYINKDVDLRTADYSLLFQYKDIDGNEYLQEAFSKPPRSNPRVQAFEFDNPVLLKAVTVSV</sequence>
<evidence type="ECO:0000256" key="2">
    <source>
        <dbReference type="SAM" id="Phobius"/>
    </source>
</evidence>
<keyword evidence="1" id="KW-0175">Coiled coil</keyword>
<proteinExistence type="predicted"/>
<evidence type="ECO:0000313" key="3">
    <source>
        <dbReference type="EMBL" id="MFD2246644.1"/>
    </source>
</evidence>
<name>A0ABW5CZG8_9BACT</name>
<evidence type="ECO:0000256" key="1">
    <source>
        <dbReference type="SAM" id="Coils"/>
    </source>
</evidence>
<dbReference type="Proteomes" id="UP001597374">
    <property type="component" value="Unassembled WGS sequence"/>
</dbReference>
<keyword evidence="4" id="KW-1185">Reference proteome</keyword>
<reference evidence="4" key="1">
    <citation type="journal article" date="2019" name="Int. J. Syst. Evol. Microbiol.">
        <title>The Global Catalogue of Microorganisms (GCM) 10K type strain sequencing project: providing services to taxonomists for standard genome sequencing and annotation.</title>
        <authorList>
            <consortium name="The Broad Institute Genomics Platform"/>
            <consortium name="The Broad Institute Genome Sequencing Center for Infectious Disease"/>
            <person name="Wu L."/>
            <person name="Ma J."/>
        </authorList>
    </citation>
    <scope>NUCLEOTIDE SEQUENCE [LARGE SCALE GENOMIC DNA]</scope>
    <source>
        <strain evidence="4">CGMCC 4.1782</strain>
    </source>
</reference>
<feature type="coiled-coil region" evidence="1">
    <location>
        <begin position="82"/>
        <end position="109"/>
    </location>
</feature>
<keyword evidence="2" id="KW-1133">Transmembrane helix</keyword>